<evidence type="ECO:0000256" key="8">
    <source>
        <dbReference type="PROSITE-ProRule" id="PRU10141"/>
    </source>
</evidence>
<dbReference type="GO" id="GO:0005524">
    <property type="term" value="F:ATP binding"/>
    <property type="evidence" value="ECO:0007669"/>
    <property type="project" value="UniProtKB-UniRule"/>
</dbReference>
<dbReference type="Gene3D" id="3.30.200.20">
    <property type="entry name" value="Phosphorylase Kinase, domain 1"/>
    <property type="match status" value="1"/>
</dbReference>
<dbReference type="GO" id="GO:0005634">
    <property type="term" value="C:nucleus"/>
    <property type="evidence" value="ECO:0007669"/>
    <property type="project" value="UniProtKB-SubCell"/>
</dbReference>
<dbReference type="InterPro" id="IPR011009">
    <property type="entry name" value="Kinase-like_dom_sf"/>
</dbReference>
<evidence type="ECO:0000256" key="7">
    <source>
        <dbReference type="ARBA" id="ARBA00023242"/>
    </source>
</evidence>
<organism evidence="11 12">
    <name type="scientific">Hamiltosporidium magnivora</name>
    <dbReference type="NCBI Taxonomy" id="148818"/>
    <lineage>
        <taxon>Eukaryota</taxon>
        <taxon>Fungi</taxon>
        <taxon>Fungi incertae sedis</taxon>
        <taxon>Microsporidia</taxon>
        <taxon>Dubosqiidae</taxon>
        <taxon>Hamiltosporidium</taxon>
    </lineage>
</organism>
<evidence type="ECO:0000256" key="4">
    <source>
        <dbReference type="ARBA" id="ARBA00022741"/>
    </source>
</evidence>
<dbReference type="InterPro" id="IPR050117">
    <property type="entry name" value="MAPK"/>
</dbReference>
<sequence length="338" mass="40059">MNRPGDFSEIFDKNNRFEYCGHIGKGTYGSVCLAFDRFKKNYIAIKRVNFYNSHVLAKRILREIRILKHLRNIQNVKYIEKDLLIFIQKRDQIYINETRYILFQILQGLAFIHKAGIIHRDLKPNNIFLDCNLNVKIGDFGMARSNFYSDRRDIKSTYVTARWYRAPELLFKYPHYSYKIDMWSVGCILGEILFQKPIFASNTYYDQLKIIFEWNGTPSNDYIRNYASTSMKNLIYRVPLYSKIPFEAKFATIPSQLADLLEKFLEYDPETRIDTADALKHDFITECFLSPEININLYCPVPDHDKTFNEFRDNFRDEASELLCEELIEKSLPLNPEE</sequence>
<evidence type="ECO:0000256" key="5">
    <source>
        <dbReference type="ARBA" id="ARBA00022777"/>
    </source>
</evidence>
<comment type="caution">
    <text evidence="11">The sequence shown here is derived from an EMBL/GenBank/DDBJ whole genome shotgun (WGS) entry which is preliminary data.</text>
</comment>
<evidence type="ECO:0000256" key="1">
    <source>
        <dbReference type="ARBA" id="ARBA00004123"/>
    </source>
</evidence>
<keyword evidence="6 8" id="KW-0067">ATP-binding</keyword>
<dbReference type="STRING" id="148818.A0A4Q9L5I8"/>
<evidence type="ECO:0000256" key="2">
    <source>
        <dbReference type="ARBA" id="ARBA00022527"/>
    </source>
</evidence>
<proteinExistence type="inferred from homology"/>
<comment type="similarity">
    <text evidence="9">Belongs to the protein kinase superfamily.</text>
</comment>
<dbReference type="GO" id="GO:0004674">
    <property type="term" value="F:protein serine/threonine kinase activity"/>
    <property type="evidence" value="ECO:0007669"/>
    <property type="project" value="UniProtKB-KW"/>
</dbReference>
<keyword evidence="2 9" id="KW-0723">Serine/threonine-protein kinase</keyword>
<evidence type="ECO:0000256" key="6">
    <source>
        <dbReference type="ARBA" id="ARBA00022840"/>
    </source>
</evidence>
<keyword evidence="7" id="KW-0539">Nucleus</keyword>
<dbReference type="InterPro" id="IPR000719">
    <property type="entry name" value="Prot_kinase_dom"/>
</dbReference>
<keyword evidence="3" id="KW-0808">Transferase</keyword>
<evidence type="ECO:0000313" key="12">
    <source>
        <dbReference type="Proteomes" id="UP000291404"/>
    </source>
</evidence>
<dbReference type="Proteomes" id="UP000291404">
    <property type="component" value="Unassembled WGS sequence"/>
</dbReference>
<dbReference type="Pfam" id="PF00069">
    <property type="entry name" value="Pkinase"/>
    <property type="match status" value="1"/>
</dbReference>
<feature type="binding site" evidence="8">
    <location>
        <position position="46"/>
    </location>
    <ligand>
        <name>ATP</name>
        <dbReference type="ChEBI" id="CHEBI:30616"/>
    </ligand>
</feature>
<dbReference type="VEuPathDB" id="MicrosporidiaDB:CWI36_1121p0010"/>
<evidence type="ECO:0000256" key="3">
    <source>
        <dbReference type="ARBA" id="ARBA00022679"/>
    </source>
</evidence>
<dbReference type="PANTHER" id="PTHR24055">
    <property type="entry name" value="MITOGEN-ACTIVATED PROTEIN KINASE"/>
    <property type="match status" value="1"/>
</dbReference>
<accession>A0A4Q9L5I8</accession>
<dbReference type="AlphaFoldDB" id="A0A4Q9L5I8"/>
<reference evidence="11 12" key="1">
    <citation type="submission" date="2017-12" db="EMBL/GenBank/DDBJ databases">
        <authorList>
            <person name="Pombert J.-F."/>
            <person name="Haag K.L."/>
            <person name="Ebert D."/>
        </authorList>
    </citation>
    <scope>NUCLEOTIDE SEQUENCE [LARGE SCALE GENOMIC DNA]</scope>
    <source>
        <strain evidence="11">BE-OM-2</strain>
    </source>
</reference>
<dbReference type="InterPro" id="IPR017441">
    <property type="entry name" value="Protein_kinase_ATP_BS"/>
</dbReference>
<name>A0A4Q9L5I8_9MICR</name>
<evidence type="ECO:0000259" key="10">
    <source>
        <dbReference type="PROSITE" id="PS50011"/>
    </source>
</evidence>
<dbReference type="EMBL" id="PITI01001121">
    <property type="protein sequence ID" value="TBU02405.1"/>
    <property type="molecule type" value="Genomic_DNA"/>
</dbReference>
<evidence type="ECO:0000256" key="9">
    <source>
        <dbReference type="RuleBase" id="RU000304"/>
    </source>
</evidence>
<dbReference type="InterPro" id="IPR008271">
    <property type="entry name" value="Ser/Thr_kinase_AS"/>
</dbReference>
<keyword evidence="4 8" id="KW-0547">Nucleotide-binding</keyword>
<keyword evidence="5 11" id="KW-0418">Kinase</keyword>
<feature type="domain" description="Protein kinase" evidence="10">
    <location>
        <begin position="17"/>
        <end position="284"/>
    </location>
</feature>
<dbReference type="Gene3D" id="1.10.510.10">
    <property type="entry name" value="Transferase(Phosphotransferase) domain 1"/>
    <property type="match status" value="1"/>
</dbReference>
<dbReference type="PROSITE" id="PS50011">
    <property type="entry name" value="PROTEIN_KINASE_DOM"/>
    <property type="match status" value="1"/>
</dbReference>
<gene>
    <name evidence="11" type="ORF">CWI36_1121p0010</name>
</gene>
<keyword evidence="12" id="KW-1185">Reference proteome</keyword>
<dbReference type="FunFam" id="1.10.510.10:FF:000624">
    <property type="entry name" value="Mitogen-activated protein kinase"/>
    <property type="match status" value="1"/>
</dbReference>
<dbReference type="PROSITE" id="PS00108">
    <property type="entry name" value="PROTEIN_KINASE_ST"/>
    <property type="match status" value="1"/>
</dbReference>
<dbReference type="SUPFAM" id="SSF56112">
    <property type="entry name" value="Protein kinase-like (PK-like)"/>
    <property type="match status" value="1"/>
</dbReference>
<dbReference type="PROSITE" id="PS00107">
    <property type="entry name" value="PROTEIN_KINASE_ATP"/>
    <property type="match status" value="1"/>
</dbReference>
<dbReference type="SMART" id="SM00220">
    <property type="entry name" value="S_TKc"/>
    <property type="match status" value="1"/>
</dbReference>
<dbReference type="VEuPathDB" id="MicrosporidiaDB:CWI39_1967p0010"/>
<protein>
    <submittedName>
        <fullName evidence="11">Protein kinase</fullName>
    </submittedName>
</protein>
<evidence type="ECO:0000313" key="11">
    <source>
        <dbReference type="EMBL" id="TBU02405.1"/>
    </source>
</evidence>
<comment type="subcellular location">
    <subcellularLocation>
        <location evidence="1">Nucleus</location>
    </subcellularLocation>
</comment>